<keyword evidence="2" id="KW-1185">Reference proteome</keyword>
<organism evidence="1 2">
    <name type="scientific">Arachis hypogaea</name>
    <name type="common">Peanut</name>
    <dbReference type="NCBI Taxonomy" id="3818"/>
    <lineage>
        <taxon>Eukaryota</taxon>
        <taxon>Viridiplantae</taxon>
        <taxon>Streptophyta</taxon>
        <taxon>Embryophyta</taxon>
        <taxon>Tracheophyta</taxon>
        <taxon>Spermatophyta</taxon>
        <taxon>Magnoliopsida</taxon>
        <taxon>eudicotyledons</taxon>
        <taxon>Gunneridae</taxon>
        <taxon>Pentapetalae</taxon>
        <taxon>rosids</taxon>
        <taxon>fabids</taxon>
        <taxon>Fabales</taxon>
        <taxon>Fabaceae</taxon>
        <taxon>Papilionoideae</taxon>
        <taxon>50 kb inversion clade</taxon>
        <taxon>dalbergioids sensu lato</taxon>
        <taxon>Dalbergieae</taxon>
        <taxon>Pterocarpus clade</taxon>
        <taxon>Arachis</taxon>
    </lineage>
</organism>
<proteinExistence type="predicted"/>
<evidence type="ECO:0000313" key="1">
    <source>
        <dbReference type="EMBL" id="RYR04549.1"/>
    </source>
</evidence>
<comment type="caution">
    <text evidence="1">The sequence shown here is derived from an EMBL/GenBank/DDBJ whole genome shotgun (WGS) entry which is preliminary data.</text>
</comment>
<protein>
    <submittedName>
        <fullName evidence="1">Uncharacterized protein</fullName>
    </submittedName>
</protein>
<dbReference type="EMBL" id="SDMP01000016">
    <property type="protein sequence ID" value="RYR04549.1"/>
    <property type="molecule type" value="Genomic_DNA"/>
</dbReference>
<name>A0A444YRK3_ARAHY</name>
<gene>
    <name evidence="1" type="ORF">Ahy_B06g084311</name>
</gene>
<dbReference type="Proteomes" id="UP000289738">
    <property type="component" value="Chromosome B06"/>
</dbReference>
<dbReference type="AlphaFoldDB" id="A0A444YRK3"/>
<evidence type="ECO:0000313" key="2">
    <source>
        <dbReference type="Proteomes" id="UP000289738"/>
    </source>
</evidence>
<sequence>MAAQVARNSGGGKMNWTAVSVEISIAKCSAIPIGAGISDTFPELAEIFSIRIKHAPFLFEVLYIFRTNEHLVLILAGKVHRELRLPIIPENPPVTLEVPWLNALSILIKEPEQIDFDVSRAAGCPFVGCKPWQESIVEPQSITRVGVLVAVSRPSNFSNNYGQVSVPCFAESGNKGIKIRIEDIGVRCPVIVYGVGDTIKEGIIKREIVMPIETQERVNVHCKWCTILAEESYYLGH</sequence>
<reference evidence="1 2" key="1">
    <citation type="submission" date="2019-01" db="EMBL/GenBank/DDBJ databases">
        <title>Sequencing of cultivated peanut Arachis hypogaea provides insights into genome evolution and oil improvement.</title>
        <authorList>
            <person name="Chen X."/>
        </authorList>
    </citation>
    <scope>NUCLEOTIDE SEQUENCE [LARGE SCALE GENOMIC DNA]</scope>
    <source>
        <strain evidence="2">cv. Fuhuasheng</strain>
        <tissue evidence="1">Leaves</tissue>
    </source>
</reference>
<accession>A0A444YRK3</accession>